<keyword evidence="3" id="KW-0804">Transcription</keyword>
<evidence type="ECO:0000313" key="6">
    <source>
        <dbReference type="Proteomes" id="UP000274920"/>
    </source>
</evidence>
<dbReference type="Pfam" id="PF13545">
    <property type="entry name" value="HTH_Crp_2"/>
    <property type="match status" value="1"/>
</dbReference>
<keyword evidence="2" id="KW-0238">DNA-binding</keyword>
<dbReference type="AlphaFoldDB" id="A0A3R8KTF6"/>
<name>A0A3R8KTF6_9FIRM</name>
<dbReference type="InterPro" id="IPR036390">
    <property type="entry name" value="WH_DNA-bd_sf"/>
</dbReference>
<keyword evidence="6" id="KW-1185">Reference proteome</keyword>
<dbReference type="Gene3D" id="1.10.10.10">
    <property type="entry name" value="Winged helix-like DNA-binding domain superfamily/Winged helix DNA-binding domain"/>
    <property type="match status" value="1"/>
</dbReference>
<dbReference type="Gene3D" id="2.60.120.10">
    <property type="entry name" value="Jelly Rolls"/>
    <property type="match status" value="1"/>
</dbReference>
<evidence type="ECO:0000313" key="5">
    <source>
        <dbReference type="EMBL" id="RRK31501.1"/>
    </source>
</evidence>
<dbReference type="GO" id="GO:0006355">
    <property type="term" value="P:regulation of DNA-templated transcription"/>
    <property type="evidence" value="ECO:0007669"/>
    <property type="project" value="InterPro"/>
</dbReference>
<dbReference type="PROSITE" id="PS51063">
    <property type="entry name" value="HTH_CRP_2"/>
    <property type="match status" value="1"/>
</dbReference>
<dbReference type="InterPro" id="IPR000595">
    <property type="entry name" value="cNMP-bd_dom"/>
</dbReference>
<evidence type="ECO:0000259" key="4">
    <source>
        <dbReference type="PROSITE" id="PS51063"/>
    </source>
</evidence>
<comment type="caution">
    <text evidence="5">The sequence shown here is derived from an EMBL/GenBank/DDBJ whole genome shotgun (WGS) entry which is preliminary data.</text>
</comment>
<gene>
    <name evidence="5" type="ORF">EBB54_09080</name>
</gene>
<dbReference type="InterPro" id="IPR012318">
    <property type="entry name" value="HTH_CRP"/>
</dbReference>
<reference evidence="5" key="1">
    <citation type="submission" date="2018-10" db="EMBL/GenBank/DDBJ databases">
        <title>Schaedlerella arabinophila gen. nov. sp. nov., isolated from the mouse intestinal tract and comparative analysis with the genome of the closely related altered Schaedler flora strain ASF502.</title>
        <authorList>
            <person name="Miyake S."/>
            <person name="Soh M."/>
            <person name="Seedorf H."/>
        </authorList>
    </citation>
    <scope>NUCLEOTIDE SEQUENCE [LARGE SCALE GENOMIC DNA]</scope>
    <source>
        <strain evidence="5">DSM 106076</strain>
    </source>
</reference>
<evidence type="ECO:0000256" key="1">
    <source>
        <dbReference type="ARBA" id="ARBA00023015"/>
    </source>
</evidence>
<proteinExistence type="predicted"/>
<accession>A0A3R8KTF6</accession>
<dbReference type="SMART" id="SM00419">
    <property type="entry name" value="HTH_CRP"/>
    <property type="match status" value="1"/>
</dbReference>
<dbReference type="CDD" id="cd00038">
    <property type="entry name" value="CAP_ED"/>
    <property type="match status" value="1"/>
</dbReference>
<protein>
    <submittedName>
        <fullName evidence="5">Crp/Fnr family transcriptional regulator</fullName>
    </submittedName>
</protein>
<keyword evidence="1" id="KW-0805">Transcription regulation</keyword>
<dbReference type="GO" id="GO:0003677">
    <property type="term" value="F:DNA binding"/>
    <property type="evidence" value="ECO:0007669"/>
    <property type="project" value="UniProtKB-KW"/>
</dbReference>
<evidence type="ECO:0000256" key="3">
    <source>
        <dbReference type="ARBA" id="ARBA00023163"/>
    </source>
</evidence>
<dbReference type="Pfam" id="PF00027">
    <property type="entry name" value="cNMP_binding"/>
    <property type="match status" value="1"/>
</dbReference>
<dbReference type="SUPFAM" id="SSF51206">
    <property type="entry name" value="cAMP-binding domain-like"/>
    <property type="match status" value="1"/>
</dbReference>
<dbReference type="InterPro" id="IPR014710">
    <property type="entry name" value="RmlC-like_jellyroll"/>
</dbReference>
<sequence>MCDTMDLPFETYLPVWNKLTAAQRQQISGSTARRTVKKGTILHNGSMDCTGLLIVKSGQLRAYILSEAGREITLYRLFDLDICLFSASCIMRSIQFEVTIEAEKDTDLLVIPAKIYKGIMEESAPAANFTNEIMASRFSEVMWLLEQILWKSFDKRLAGFLLEESALEGTDFLRITHEIIGSHLGNPREVVTRMLRYFQSEGMVRLSRGTVEILDRGKLHGLCTE</sequence>
<dbReference type="InterPro" id="IPR018490">
    <property type="entry name" value="cNMP-bd_dom_sf"/>
</dbReference>
<dbReference type="SUPFAM" id="SSF46785">
    <property type="entry name" value="Winged helix' DNA-binding domain"/>
    <property type="match status" value="1"/>
</dbReference>
<dbReference type="Proteomes" id="UP000274920">
    <property type="component" value="Unassembled WGS sequence"/>
</dbReference>
<dbReference type="RefSeq" id="WP_125127159.1">
    <property type="nucleotide sequence ID" value="NZ_RHJS01000002.1"/>
</dbReference>
<dbReference type="EMBL" id="RHJS01000002">
    <property type="protein sequence ID" value="RRK31501.1"/>
    <property type="molecule type" value="Genomic_DNA"/>
</dbReference>
<organism evidence="5 6">
    <name type="scientific">Schaedlerella arabinosiphila</name>
    <dbReference type="NCBI Taxonomy" id="2044587"/>
    <lineage>
        <taxon>Bacteria</taxon>
        <taxon>Bacillati</taxon>
        <taxon>Bacillota</taxon>
        <taxon>Clostridia</taxon>
        <taxon>Lachnospirales</taxon>
        <taxon>Lachnospiraceae</taxon>
        <taxon>Schaedlerella</taxon>
    </lineage>
</organism>
<dbReference type="InterPro" id="IPR036388">
    <property type="entry name" value="WH-like_DNA-bd_sf"/>
</dbReference>
<feature type="domain" description="HTH crp-type" evidence="4">
    <location>
        <begin position="151"/>
        <end position="217"/>
    </location>
</feature>
<evidence type="ECO:0000256" key="2">
    <source>
        <dbReference type="ARBA" id="ARBA00023125"/>
    </source>
</evidence>